<dbReference type="PANTHER" id="PTHR20852:SF118">
    <property type="entry name" value="GLUTAMINE SYNTHETASE, CHLOROPLASTIC_MITOCHONDRIAL"/>
    <property type="match status" value="1"/>
</dbReference>
<comment type="subunit">
    <text evidence="2">Homooctamer.</text>
</comment>
<evidence type="ECO:0000259" key="13">
    <source>
        <dbReference type="PROSITE" id="PS51987"/>
    </source>
</evidence>
<evidence type="ECO:0000259" key="12">
    <source>
        <dbReference type="PROSITE" id="PS51986"/>
    </source>
</evidence>
<evidence type="ECO:0000256" key="6">
    <source>
        <dbReference type="ARBA" id="ARBA00022640"/>
    </source>
</evidence>
<evidence type="ECO:0000256" key="10">
    <source>
        <dbReference type="ARBA" id="ARBA00030668"/>
    </source>
</evidence>
<keyword evidence="6" id="KW-0934">Plastid</keyword>
<dbReference type="InterPro" id="IPR008146">
    <property type="entry name" value="Gln_synth_cat_dom"/>
</dbReference>
<evidence type="ECO:0000256" key="1">
    <source>
        <dbReference type="ARBA" id="ARBA00004229"/>
    </source>
</evidence>
<evidence type="ECO:0000256" key="11">
    <source>
        <dbReference type="PROSITE-ProRule" id="PRU01330"/>
    </source>
</evidence>
<evidence type="ECO:0000256" key="5">
    <source>
        <dbReference type="ARBA" id="ARBA00022598"/>
    </source>
</evidence>
<evidence type="ECO:0000256" key="7">
    <source>
        <dbReference type="ARBA" id="ARBA00022741"/>
    </source>
</evidence>
<dbReference type="Proteomes" id="UP001318860">
    <property type="component" value="Unassembled WGS sequence"/>
</dbReference>
<organism evidence="14 15">
    <name type="scientific">Rehmannia glutinosa</name>
    <name type="common">Chinese foxglove</name>
    <dbReference type="NCBI Taxonomy" id="99300"/>
    <lineage>
        <taxon>Eukaryota</taxon>
        <taxon>Viridiplantae</taxon>
        <taxon>Streptophyta</taxon>
        <taxon>Embryophyta</taxon>
        <taxon>Tracheophyta</taxon>
        <taxon>Spermatophyta</taxon>
        <taxon>Magnoliopsida</taxon>
        <taxon>eudicotyledons</taxon>
        <taxon>Gunneridae</taxon>
        <taxon>Pentapetalae</taxon>
        <taxon>asterids</taxon>
        <taxon>lamiids</taxon>
        <taxon>Lamiales</taxon>
        <taxon>Orobanchaceae</taxon>
        <taxon>Rehmannieae</taxon>
        <taxon>Rehmannia</taxon>
    </lineage>
</organism>
<dbReference type="InterPro" id="IPR050292">
    <property type="entry name" value="Glutamine_Synthetase"/>
</dbReference>
<dbReference type="PROSITE" id="PS51987">
    <property type="entry name" value="GS_CATALYTIC"/>
    <property type="match status" value="1"/>
</dbReference>
<dbReference type="InterPro" id="IPR014746">
    <property type="entry name" value="Gln_synth/guanido_kin_cat_dom"/>
</dbReference>
<evidence type="ECO:0000313" key="15">
    <source>
        <dbReference type="Proteomes" id="UP001318860"/>
    </source>
</evidence>
<dbReference type="InterPro" id="IPR027303">
    <property type="entry name" value="Gln_synth_gly_rich_site"/>
</dbReference>
<keyword evidence="8" id="KW-0067">ATP-binding</keyword>
<feature type="domain" description="GS catalytic" evidence="13">
    <location>
        <begin position="93"/>
        <end position="358"/>
    </location>
</feature>
<dbReference type="InterPro" id="IPR036651">
    <property type="entry name" value="Gln_synt_N_sf"/>
</dbReference>
<dbReference type="Gene3D" id="3.10.20.70">
    <property type="entry name" value="Glutamine synthetase, N-terminal domain"/>
    <property type="match status" value="1"/>
</dbReference>
<dbReference type="SUPFAM" id="SSF54368">
    <property type="entry name" value="Glutamine synthetase, N-terminal domain"/>
    <property type="match status" value="1"/>
</dbReference>
<dbReference type="EMBL" id="JABTTQ020003459">
    <property type="protein sequence ID" value="KAK6117295.1"/>
    <property type="molecule type" value="Genomic_DNA"/>
</dbReference>
<protein>
    <recommendedName>
        <fullName evidence="3">glutamine synthetase</fullName>
        <ecNumber evidence="3">6.3.1.2</ecNumber>
    </recommendedName>
    <alternativeName>
        <fullName evidence="10">Glutamate--ammonia ligase</fullName>
    </alternativeName>
</protein>
<dbReference type="InterPro" id="IPR008147">
    <property type="entry name" value="Gln_synt_N"/>
</dbReference>
<dbReference type="Gene3D" id="3.30.590.10">
    <property type="entry name" value="Glutamine synthetase/guanido kinase, catalytic domain"/>
    <property type="match status" value="2"/>
</dbReference>
<evidence type="ECO:0000256" key="3">
    <source>
        <dbReference type="ARBA" id="ARBA00012937"/>
    </source>
</evidence>
<evidence type="ECO:0000256" key="4">
    <source>
        <dbReference type="ARBA" id="ARBA00022528"/>
    </source>
</evidence>
<accession>A0ABR0U598</accession>
<evidence type="ECO:0000256" key="9">
    <source>
        <dbReference type="ARBA" id="ARBA00022946"/>
    </source>
</evidence>
<dbReference type="SMART" id="SM01230">
    <property type="entry name" value="Gln-synt_C"/>
    <property type="match status" value="1"/>
</dbReference>
<evidence type="ECO:0000256" key="8">
    <source>
        <dbReference type="ARBA" id="ARBA00022840"/>
    </source>
</evidence>
<keyword evidence="15" id="KW-1185">Reference proteome</keyword>
<keyword evidence="9" id="KW-0809">Transit peptide</keyword>
<comment type="caution">
    <text evidence="14">The sequence shown here is derived from an EMBL/GenBank/DDBJ whole genome shotgun (WGS) entry which is preliminary data.</text>
</comment>
<dbReference type="SUPFAM" id="SSF55931">
    <property type="entry name" value="Glutamine synthetase/guanido kinase"/>
    <property type="match status" value="1"/>
</dbReference>
<keyword evidence="5" id="KW-0436">Ligase</keyword>
<keyword evidence="4" id="KW-0150">Chloroplast</keyword>
<proteinExistence type="inferred from homology"/>
<gene>
    <name evidence="14" type="ORF">DH2020_048966</name>
</gene>
<sequence>MLNLDVTPYTDKIIAEYIWIGGTGIDVRSKSRTISKPVEHPSELPKWNYDGSSTGQAPGEDRYPQAIFKDPFRGGNNILVICDTYTPAGEPIPTNKRYRAAQIFSDPKVVAEIPWYGIEQEYTLLQSNVKWPLGWPVGGYPVLRALITVLLEQTSHLDVIYRMLITKLAYMLESISVVPMERLCLASGNSKLVQVLELKLEITSGAQDTSSRITEQAGVVLTLDPKPIEGDWNGAGCHTNYSTKSMREEGGFDVIKKAILNLSLRHKDHISAYGEGNERRLTGKHETASIDTFSWGVANRGCSIRVGRDTEKSGKGYLEDRRPASNMDPYVVTSLLAETTLLWEPTLEAEALAAQNCR</sequence>
<dbReference type="PROSITE" id="PS51986">
    <property type="entry name" value="GS_BETA_GRASP"/>
    <property type="match status" value="1"/>
</dbReference>
<comment type="subcellular location">
    <subcellularLocation>
        <location evidence="1">Plastid</location>
        <location evidence="1">Chloroplast</location>
    </subcellularLocation>
</comment>
<evidence type="ECO:0000256" key="2">
    <source>
        <dbReference type="ARBA" id="ARBA00011823"/>
    </source>
</evidence>
<dbReference type="PANTHER" id="PTHR20852">
    <property type="entry name" value="GLUTAMINE SYNTHETASE"/>
    <property type="match status" value="1"/>
</dbReference>
<dbReference type="PROSITE" id="PS00181">
    <property type="entry name" value="GLNA_ATP"/>
    <property type="match status" value="1"/>
</dbReference>
<dbReference type="EC" id="6.3.1.2" evidence="3"/>
<comment type="similarity">
    <text evidence="11">Belongs to the glutamine synthetase family.</text>
</comment>
<reference evidence="14 15" key="1">
    <citation type="journal article" date="2021" name="Comput. Struct. Biotechnol. J.">
        <title>De novo genome assembly of the potent medicinal plant Rehmannia glutinosa using nanopore technology.</title>
        <authorList>
            <person name="Ma L."/>
            <person name="Dong C."/>
            <person name="Song C."/>
            <person name="Wang X."/>
            <person name="Zheng X."/>
            <person name="Niu Y."/>
            <person name="Chen S."/>
            <person name="Feng W."/>
        </authorList>
    </citation>
    <scope>NUCLEOTIDE SEQUENCE [LARGE SCALE GENOMIC DNA]</scope>
    <source>
        <strain evidence="14">DH-2019</strain>
    </source>
</reference>
<feature type="domain" description="GS beta-grasp" evidence="12">
    <location>
        <begin position="13"/>
        <end position="89"/>
    </location>
</feature>
<keyword evidence="7" id="KW-0547">Nucleotide-binding</keyword>
<evidence type="ECO:0000313" key="14">
    <source>
        <dbReference type="EMBL" id="KAK6117295.1"/>
    </source>
</evidence>
<name>A0ABR0U598_REHGL</name>